<dbReference type="EC" id="6.3.4.15" evidence="5"/>
<dbReference type="PROSITE" id="PS51733">
    <property type="entry name" value="BPL_LPL_CATALYTIC"/>
    <property type="match status" value="1"/>
</dbReference>
<dbReference type="eggNOG" id="COG1654">
    <property type="taxonomic scope" value="Bacteria"/>
</dbReference>
<dbReference type="InterPro" id="IPR036390">
    <property type="entry name" value="WH_DNA-bd_sf"/>
</dbReference>
<dbReference type="InterPro" id="IPR004143">
    <property type="entry name" value="BPL_LPL_catalytic"/>
</dbReference>
<dbReference type="Pfam" id="PF02237">
    <property type="entry name" value="BPL_C"/>
    <property type="match status" value="1"/>
</dbReference>
<dbReference type="GO" id="GO:0003677">
    <property type="term" value="F:DNA binding"/>
    <property type="evidence" value="ECO:0007669"/>
    <property type="project" value="UniProtKB-UniRule"/>
</dbReference>
<dbReference type="KEGG" id="aco:Amico_0039"/>
<keyword evidence="2 5" id="KW-0547">Nucleotide-binding</keyword>
<dbReference type="Pfam" id="PF03099">
    <property type="entry name" value="BPL_LplA_LipB"/>
    <property type="match status" value="1"/>
</dbReference>
<evidence type="ECO:0000256" key="2">
    <source>
        <dbReference type="ARBA" id="ARBA00022741"/>
    </source>
</evidence>
<evidence type="ECO:0000259" key="6">
    <source>
        <dbReference type="PROSITE" id="PS51733"/>
    </source>
</evidence>
<proteinExistence type="inferred from homology"/>
<dbReference type="CDD" id="cd00090">
    <property type="entry name" value="HTH_ARSR"/>
    <property type="match status" value="1"/>
</dbReference>
<dbReference type="HAMAP" id="MF_00978">
    <property type="entry name" value="Bifunct_BirA"/>
    <property type="match status" value="1"/>
</dbReference>
<dbReference type="InterPro" id="IPR013196">
    <property type="entry name" value="HTH_11"/>
</dbReference>
<evidence type="ECO:0000313" key="8">
    <source>
        <dbReference type="Proteomes" id="UP000002366"/>
    </source>
</evidence>
<gene>
    <name evidence="5" type="primary">birA</name>
    <name evidence="7" type="ordered locus">Amico_0039</name>
</gene>
<reference evidence="7 8" key="1">
    <citation type="journal article" date="2010" name="Stand. Genomic Sci.">
        <title>Complete genome sequence of Aminobacterium colombiense type strain (ALA-1).</title>
        <authorList>
            <person name="Chertkov O."/>
            <person name="Sikorski J."/>
            <person name="Brambilla E."/>
            <person name="Lapidus A."/>
            <person name="Copeland A."/>
            <person name="Glavina Del Rio T."/>
            <person name="Nolan M."/>
            <person name="Lucas S."/>
            <person name="Tice H."/>
            <person name="Cheng J.F."/>
            <person name="Han C."/>
            <person name="Detter J.C."/>
            <person name="Bruce D."/>
            <person name="Tapia R."/>
            <person name="Goodwin L."/>
            <person name="Pitluck S."/>
            <person name="Liolios K."/>
            <person name="Ivanova N."/>
            <person name="Mavromatis K."/>
            <person name="Ovchinnikova G."/>
            <person name="Pati A."/>
            <person name="Chen A."/>
            <person name="Palaniappan K."/>
            <person name="Land M."/>
            <person name="Hauser L."/>
            <person name="Chang Y.J."/>
            <person name="Jeffries C.D."/>
            <person name="Spring S."/>
            <person name="Rohde M."/>
            <person name="Goker M."/>
            <person name="Bristow J."/>
            <person name="Eisen J.A."/>
            <person name="Markowitz V."/>
            <person name="Hugenholtz P."/>
            <person name="Kyrpides N.C."/>
            <person name="Klenk H.P."/>
        </authorList>
    </citation>
    <scope>NUCLEOTIDE SEQUENCE [LARGE SCALE GENOMIC DNA]</scope>
    <source>
        <strain evidence="8">DSM 12261 / ALA-1</strain>
    </source>
</reference>
<dbReference type="AlphaFoldDB" id="D5ECA6"/>
<dbReference type="GO" id="GO:0005524">
    <property type="term" value="F:ATP binding"/>
    <property type="evidence" value="ECO:0007669"/>
    <property type="project" value="UniProtKB-UniRule"/>
</dbReference>
<dbReference type="GO" id="GO:0005737">
    <property type="term" value="C:cytoplasm"/>
    <property type="evidence" value="ECO:0007669"/>
    <property type="project" value="TreeGrafter"/>
</dbReference>
<dbReference type="SUPFAM" id="SSF55681">
    <property type="entry name" value="Class II aaRS and biotin synthetases"/>
    <property type="match status" value="1"/>
</dbReference>
<feature type="binding site" evidence="5">
    <location>
        <begin position="90"/>
        <end position="92"/>
    </location>
    <ligand>
        <name>biotin</name>
        <dbReference type="ChEBI" id="CHEBI:57586"/>
    </ligand>
</feature>
<protein>
    <recommendedName>
        <fullName evidence="5">Bifunctional ligase/repressor BirA</fullName>
    </recommendedName>
    <alternativeName>
        <fullName evidence="5">Biotin--[acetyl-CoA-carboxylase] ligase</fullName>
        <ecNumber evidence="5">6.3.4.15</ecNumber>
    </alternativeName>
    <alternativeName>
        <fullName evidence="5">Biotin--protein ligase</fullName>
    </alternativeName>
    <alternativeName>
        <fullName evidence="5">Biotin-[acetyl-CoA carboxylase] synthetase</fullName>
    </alternativeName>
</protein>
<keyword evidence="3 5" id="KW-0067">ATP-binding</keyword>
<dbReference type="Gene3D" id="2.30.30.100">
    <property type="match status" value="1"/>
</dbReference>
<dbReference type="GO" id="GO:0006355">
    <property type="term" value="P:regulation of DNA-templated transcription"/>
    <property type="evidence" value="ECO:0007669"/>
    <property type="project" value="UniProtKB-UniRule"/>
</dbReference>
<dbReference type="OrthoDB" id="9807064at2"/>
<dbReference type="eggNOG" id="COG0340">
    <property type="taxonomic scope" value="Bacteria"/>
</dbReference>
<dbReference type="InterPro" id="IPR011991">
    <property type="entry name" value="ArsR-like_HTH"/>
</dbReference>
<keyword evidence="5" id="KW-0238">DNA-binding</keyword>
<comment type="catalytic activity">
    <reaction evidence="5">
        <text>biotin + L-lysyl-[protein] + ATP = N(6)-biotinyl-L-lysyl-[protein] + AMP + diphosphate + H(+)</text>
        <dbReference type="Rhea" id="RHEA:11756"/>
        <dbReference type="Rhea" id="RHEA-COMP:9752"/>
        <dbReference type="Rhea" id="RHEA-COMP:10505"/>
        <dbReference type="ChEBI" id="CHEBI:15378"/>
        <dbReference type="ChEBI" id="CHEBI:29969"/>
        <dbReference type="ChEBI" id="CHEBI:30616"/>
        <dbReference type="ChEBI" id="CHEBI:33019"/>
        <dbReference type="ChEBI" id="CHEBI:57586"/>
        <dbReference type="ChEBI" id="CHEBI:83144"/>
        <dbReference type="ChEBI" id="CHEBI:456215"/>
        <dbReference type="EC" id="6.3.4.15"/>
    </reaction>
</comment>
<dbReference type="SUPFAM" id="SSF50037">
    <property type="entry name" value="C-terminal domain of transcriptional repressors"/>
    <property type="match status" value="1"/>
</dbReference>
<sequence>MKKHIINILKQTQGTYVSGQDLCEQLGVSRTAVWKHINQLREEGYTIDSSARKGYRLIDVPDLLNEYEVEPLLTTEVLGHPIIHFREVPSTNIEARKYAREGTAEGTVIVAEHQTAGRGRSGRSWFSSPEWAIQMSLILRPKVSPALAASITQIGAAAVAKALESLGLSPQIKWPNDVLLSEKKVCGILTEMSCELDHINHIVIGIGINVNTPHFPDDVASVATSVRIEKGETWNRKKLMAAVLNSFEPLYKEFLEGKEHPEYLRICRALSNLIGQHITYETTKGRLSAKAIDIDNIGRLIVQHSDGSTETLLSGEVHIGTQE</sequence>
<dbReference type="HOGENOM" id="CLU_051096_0_0_0"/>
<evidence type="ECO:0000256" key="5">
    <source>
        <dbReference type="HAMAP-Rule" id="MF_00978"/>
    </source>
</evidence>
<dbReference type="NCBIfam" id="TIGR00121">
    <property type="entry name" value="birA_ligase"/>
    <property type="match status" value="1"/>
</dbReference>
<dbReference type="EMBL" id="CP001997">
    <property type="protein sequence ID" value="ADE56188.1"/>
    <property type="molecule type" value="Genomic_DNA"/>
</dbReference>
<feature type="binding site" evidence="5">
    <location>
        <position position="184"/>
    </location>
    <ligand>
        <name>biotin</name>
        <dbReference type="ChEBI" id="CHEBI:57586"/>
    </ligand>
</feature>
<evidence type="ECO:0000313" key="7">
    <source>
        <dbReference type="EMBL" id="ADE56188.1"/>
    </source>
</evidence>
<comment type="function">
    <text evidence="5">Acts both as a biotin--[acetyl-CoA-carboxylase] ligase and a repressor.</text>
</comment>
<dbReference type="InterPro" id="IPR045864">
    <property type="entry name" value="aa-tRNA-synth_II/BPL/LPL"/>
</dbReference>
<dbReference type="STRING" id="572547.Amico_0039"/>
<dbReference type="InterPro" id="IPR004408">
    <property type="entry name" value="Biotin_CoA_COase_ligase"/>
</dbReference>
<feature type="binding site" evidence="5">
    <location>
        <begin position="118"/>
        <end position="120"/>
    </location>
    <ligand>
        <name>biotin</name>
        <dbReference type="ChEBI" id="CHEBI:57586"/>
    </ligand>
</feature>
<feature type="DNA-binding region" description="H-T-H motif" evidence="5">
    <location>
        <begin position="19"/>
        <end position="38"/>
    </location>
</feature>
<dbReference type="PANTHER" id="PTHR12835">
    <property type="entry name" value="BIOTIN PROTEIN LIGASE"/>
    <property type="match status" value="1"/>
</dbReference>
<dbReference type="GO" id="GO:0004077">
    <property type="term" value="F:biotin--[biotin carboxyl-carrier protein] ligase activity"/>
    <property type="evidence" value="ECO:0007669"/>
    <property type="project" value="UniProtKB-UniRule"/>
</dbReference>
<keyword evidence="5" id="KW-0805">Transcription regulation</keyword>
<dbReference type="PANTHER" id="PTHR12835:SF5">
    <property type="entry name" value="BIOTIN--PROTEIN LIGASE"/>
    <property type="match status" value="1"/>
</dbReference>
<keyword evidence="4 5" id="KW-0092">Biotin</keyword>
<comment type="similarity">
    <text evidence="5">Belongs to the biotin--protein ligase family.</text>
</comment>
<dbReference type="RefSeq" id="WP_013047454.1">
    <property type="nucleotide sequence ID" value="NC_014011.1"/>
</dbReference>
<dbReference type="Gene3D" id="3.30.930.10">
    <property type="entry name" value="Bira Bifunctional Protein, Domain 2"/>
    <property type="match status" value="1"/>
</dbReference>
<dbReference type="SUPFAM" id="SSF46785">
    <property type="entry name" value="Winged helix' DNA-binding domain"/>
    <property type="match status" value="1"/>
</dbReference>
<dbReference type="InterPro" id="IPR003142">
    <property type="entry name" value="BPL_C"/>
</dbReference>
<keyword evidence="5" id="KW-0804">Transcription</keyword>
<evidence type="ECO:0000256" key="3">
    <source>
        <dbReference type="ARBA" id="ARBA00022840"/>
    </source>
</evidence>
<keyword evidence="5" id="KW-0678">Repressor</keyword>
<feature type="domain" description="BPL/LPL catalytic" evidence="6">
    <location>
        <begin position="67"/>
        <end position="255"/>
    </location>
</feature>
<feature type="binding site" evidence="5">
    <location>
        <position position="114"/>
    </location>
    <ligand>
        <name>biotin</name>
        <dbReference type="ChEBI" id="CHEBI:57586"/>
    </ligand>
</feature>
<accession>D5ECA6</accession>
<evidence type="ECO:0000256" key="1">
    <source>
        <dbReference type="ARBA" id="ARBA00022598"/>
    </source>
</evidence>
<name>D5ECA6_AMICL</name>
<dbReference type="Proteomes" id="UP000002366">
    <property type="component" value="Chromosome"/>
</dbReference>
<keyword evidence="8" id="KW-1185">Reference proteome</keyword>
<dbReference type="InterPro" id="IPR008988">
    <property type="entry name" value="Transcriptional_repressor_C"/>
</dbReference>
<organism evidence="7 8">
    <name type="scientific">Aminobacterium colombiense (strain DSM 12261 / ALA-1)</name>
    <dbReference type="NCBI Taxonomy" id="572547"/>
    <lineage>
        <taxon>Bacteria</taxon>
        <taxon>Thermotogati</taxon>
        <taxon>Synergistota</taxon>
        <taxon>Synergistia</taxon>
        <taxon>Synergistales</taxon>
        <taxon>Aminobacteriaceae</taxon>
        <taxon>Aminobacterium</taxon>
    </lineage>
</organism>
<keyword evidence="1 5" id="KW-0436">Ligase</keyword>
<dbReference type="CDD" id="cd16442">
    <property type="entry name" value="BPL"/>
    <property type="match status" value="1"/>
</dbReference>
<dbReference type="InterPro" id="IPR030855">
    <property type="entry name" value="Bifunct_BirA"/>
</dbReference>
<dbReference type="Gene3D" id="1.10.10.10">
    <property type="entry name" value="Winged helix-like DNA-binding domain superfamily/Winged helix DNA-binding domain"/>
    <property type="match status" value="1"/>
</dbReference>
<dbReference type="Pfam" id="PF08279">
    <property type="entry name" value="HTH_11"/>
    <property type="match status" value="1"/>
</dbReference>
<evidence type="ECO:0000256" key="4">
    <source>
        <dbReference type="ARBA" id="ARBA00023267"/>
    </source>
</evidence>
<dbReference type="InterPro" id="IPR036388">
    <property type="entry name" value="WH-like_DNA-bd_sf"/>
</dbReference>